<dbReference type="Pfam" id="PF14384">
    <property type="entry name" value="BrnA_antitoxin"/>
    <property type="match status" value="1"/>
</dbReference>
<evidence type="ECO:0000313" key="1">
    <source>
        <dbReference type="EMBL" id="MCF3945348.1"/>
    </source>
</evidence>
<dbReference type="InterPro" id="IPR025528">
    <property type="entry name" value="BrnA_antitoxin"/>
</dbReference>
<evidence type="ECO:0000313" key="2">
    <source>
        <dbReference type="Proteomes" id="UP001521209"/>
    </source>
</evidence>
<dbReference type="EMBL" id="JAKGBZ010000001">
    <property type="protein sequence ID" value="MCF3945348.1"/>
    <property type="molecule type" value="Genomic_DNA"/>
</dbReference>
<dbReference type="RefSeq" id="WP_235702580.1">
    <property type="nucleotide sequence ID" value="NZ_JAKGBZ010000001.1"/>
</dbReference>
<keyword evidence="2" id="KW-1185">Reference proteome</keyword>
<dbReference type="Proteomes" id="UP001521209">
    <property type="component" value="Unassembled WGS sequence"/>
</dbReference>
<comment type="caution">
    <text evidence="1">The sequence shown here is derived from an EMBL/GenBank/DDBJ whole genome shotgun (WGS) entry which is preliminary data.</text>
</comment>
<name>A0ABS9DT82_9PROT</name>
<sequence>MKFSATELRAMKARGESRSDLARVRAKSEAELARDIASDPDFAGISDVWLATAEAVRPIPKALLSLRIDADVIDWFKRQGPGYQSRMNAALRAFMQLKQKSRP</sequence>
<accession>A0ABS9DT82</accession>
<organism evidence="1 2">
    <name type="scientific">Acidiphilium iwatense</name>
    <dbReference type="NCBI Taxonomy" id="768198"/>
    <lineage>
        <taxon>Bacteria</taxon>
        <taxon>Pseudomonadati</taxon>
        <taxon>Pseudomonadota</taxon>
        <taxon>Alphaproteobacteria</taxon>
        <taxon>Acetobacterales</taxon>
        <taxon>Acidocellaceae</taxon>
        <taxon>Acidiphilium</taxon>
    </lineage>
</organism>
<protein>
    <submittedName>
        <fullName evidence="1">BrnA antitoxin family protein</fullName>
    </submittedName>
</protein>
<gene>
    <name evidence="1" type="ORF">L2A60_01440</name>
</gene>
<reference evidence="1 2" key="1">
    <citation type="submission" date="2022-01" db="EMBL/GenBank/DDBJ databases">
        <authorList>
            <person name="Won M."/>
            <person name="Kim S.-J."/>
            <person name="Kwon S.-W."/>
        </authorList>
    </citation>
    <scope>NUCLEOTIDE SEQUENCE [LARGE SCALE GENOMIC DNA]</scope>
    <source>
        <strain evidence="1 2">KCTC 23505</strain>
    </source>
</reference>
<proteinExistence type="predicted"/>